<reference evidence="2 3" key="1">
    <citation type="submission" date="2019-04" db="EMBL/GenBank/DDBJ databases">
        <title>Draft genome sequences of Streptomyces avermitilis ATCC 31267.</title>
        <authorList>
            <person name="Komaki H."/>
            <person name="Tamura T."/>
            <person name="Hosoyama A."/>
        </authorList>
    </citation>
    <scope>NUCLEOTIDE SEQUENCE [LARGE SCALE GENOMIC DNA]</scope>
    <source>
        <strain evidence="2 3">ATCC 31267</strain>
    </source>
</reference>
<evidence type="ECO:0000313" key="3">
    <source>
        <dbReference type="Proteomes" id="UP000299211"/>
    </source>
</evidence>
<organism evidence="2 3">
    <name type="scientific">Streptomyces avermitilis</name>
    <dbReference type="NCBI Taxonomy" id="33903"/>
    <lineage>
        <taxon>Bacteria</taxon>
        <taxon>Bacillati</taxon>
        <taxon>Actinomycetota</taxon>
        <taxon>Actinomycetes</taxon>
        <taxon>Kitasatosporales</taxon>
        <taxon>Streptomycetaceae</taxon>
        <taxon>Streptomyces</taxon>
    </lineage>
</organism>
<name>A0A4D4MKY9_STRAX</name>
<accession>A0A4D4MKY9</accession>
<proteinExistence type="predicted"/>
<protein>
    <submittedName>
        <fullName evidence="2">Uncharacterized protein</fullName>
    </submittedName>
</protein>
<feature type="region of interest" description="Disordered" evidence="1">
    <location>
        <begin position="100"/>
        <end position="129"/>
    </location>
</feature>
<feature type="compositionally biased region" description="Gly residues" evidence="1">
    <location>
        <begin position="108"/>
        <end position="120"/>
    </location>
</feature>
<dbReference type="Proteomes" id="UP000299211">
    <property type="component" value="Unassembled WGS sequence"/>
</dbReference>
<comment type="caution">
    <text evidence="2">The sequence shown here is derived from an EMBL/GenBank/DDBJ whole genome shotgun (WGS) entry which is preliminary data.</text>
</comment>
<sequence length="129" mass="13465">MGVEAERFQVHRDDGHDVGALLLVEVVEVGLVLEVVGADGAVLGRRVRRDVVGDLLDLQVQARLLRQVLLDEVEYLGVRGGTRGDDQRATGVGGGVLVRAAGREPEGEGSGGEDSGGDLGGVTHEKCLS</sequence>
<dbReference type="AlphaFoldDB" id="A0A4D4MKY9"/>
<gene>
    <name evidence="2" type="ORF">SAV31267_021650</name>
</gene>
<dbReference type="EMBL" id="BJHY01000001">
    <property type="protein sequence ID" value="GDY72680.1"/>
    <property type="molecule type" value="Genomic_DNA"/>
</dbReference>
<evidence type="ECO:0000313" key="2">
    <source>
        <dbReference type="EMBL" id="GDY72680.1"/>
    </source>
</evidence>
<evidence type="ECO:0000256" key="1">
    <source>
        <dbReference type="SAM" id="MobiDB-lite"/>
    </source>
</evidence>